<keyword evidence="3" id="KW-1185">Reference proteome</keyword>
<feature type="domain" description="F-box" evidence="1">
    <location>
        <begin position="27"/>
        <end position="74"/>
    </location>
</feature>
<dbReference type="Proteomes" id="UP001202328">
    <property type="component" value="Unassembled WGS sequence"/>
</dbReference>
<name>A0AAD4XLR0_9MAGN</name>
<sequence length="166" mass="19174">MDKAAWNFTMMRRANFSSAVRVQEKKSGHINNLPYDILLDIVSRLPVESVLECKLVCKGWLKLLHGRRSFFTNMHITRQLNQLYGSAAHGDKLDTGFLFGFRRGESSNVLLFYGGSYNDKINTDDTYEYKKTLKKVRHPPMHFKMPKQYLVGSCNGWFVLVDTTTN</sequence>
<evidence type="ECO:0000313" key="3">
    <source>
        <dbReference type="Proteomes" id="UP001202328"/>
    </source>
</evidence>
<dbReference type="InterPro" id="IPR001810">
    <property type="entry name" value="F-box_dom"/>
</dbReference>
<dbReference type="InterPro" id="IPR050796">
    <property type="entry name" value="SCF_F-box_component"/>
</dbReference>
<proteinExistence type="predicted"/>
<dbReference type="AlphaFoldDB" id="A0AAD4XLR0"/>
<dbReference type="PANTHER" id="PTHR31672">
    <property type="entry name" value="BNACNNG10540D PROTEIN"/>
    <property type="match status" value="1"/>
</dbReference>
<dbReference type="EMBL" id="JAJJMB010007553">
    <property type="protein sequence ID" value="KAI3929918.1"/>
    <property type="molecule type" value="Genomic_DNA"/>
</dbReference>
<reference evidence="2" key="1">
    <citation type="submission" date="2022-04" db="EMBL/GenBank/DDBJ databases">
        <title>A functionally conserved STORR gene fusion in Papaver species that diverged 16.8 million years ago.</title>
        <authorList>
            <person name="Catania T."/>
        </authorList>
    </citation>
    <scope>NUCLEOTIDE SEQUENCE</scope>
    <source>
        <strain evidence="2">S-188037</strain>
    </source>
</reference>
<dbReference type="SMART" id="SM00256">
    <property type="entry name" value="FBOX"/>
    <property type="match status" value="1"/>
</dbReference>
<dbReference type="SUPFAM" id="SSF81383">
    <property type="entry name" value="F-box domain"/>
    <property type="match status" value="1"/>
</dbReference>
<dbReference type="Gene3D" id="1.20.1280.50">
    <property type="match status" value="1"/>
</dbReference>
<dbReference type="InterPro" id="IPR036047">
    <property type="entry name" value="F-box-like_dom_sf"/>
</dbReference>
<dbReference type="Pfam" id="PF12937">
    <property type="entry name" value="F-box-like"/>
    <property type="match status" value="1"/>
</dbReference>
<accession>A0AAD4XLR0</accession>
<protein>
    <recommendedName>
        <fullName evidence="1">F-box domain-containing protein</fullName>
    </recommendedName>
</protein>
<evidence type="ECO:0000259" key="1">
    <source>
        <dbReference type="PROSITE" id="PS50181"/>
    </source>
</evidence>
<dbReference type="PROSITE" id="PS50181">
    <property type="entry name" value="FBOX"/>
    <property type="match status" value="1"/>
</dbReference>
<organism evidence="2 3">
    <name type="scientific">Papaver atlanticum</name>
    <dbReference type="NCBI Taxonomy" id="357466"/>
    <lineage>
        <taxon>Eukaryota</taxon>
        <taxon>Viridiplantae</taxon>
        <taxon>Streptophyta</taxon>
        <taxon>Embryophyta</taxon>
        <taxon>Tracheophyta</taxon>
        <taxon>Spermatophyta</taxon>
        <taxon>Magnoliopsida</taxon>
        <taxon>Ranunculales</taxon>
        <taxon>Papaveraceae</taxon>
        <taxon>Papaveroideae</taxon>
        <taxon>Papaver</taxon>
    </lineage>
</organism>
<feature type="non-terminal residue" evidence="2">
    <location>
        <position position="166"/>
    </location>
</feature>
<comment type="caution">
    <text evidence="2">The sequence shown here is derived from an EMBL/GenBank/DDBJ whole genome shotgun (WGS) entry which is preliminary data.</text>
</comment>
<evidence type="ECO:0000313" key="2">
    <source>
        <dbReference type="EMBL" id="KAI3929918.1"/>
    </source>
</evidence>
<dbReference type="PANTHER" id="PTHR31672:SF13">
    <property type="entry name" value="F-BOX PROTEIN CPR30-LIKE"/>
    <property type="match status" value="1"/>
</dbReference>
<gene>
    <name evidence="2" type="ORF">MKW98_004072</name>
</gene>